<keyword evidence="5 8" id="KW-0472">Membrane</keyword>
<evidence type="ECO:0000256" key="5">
    <source>
        <dbReference type="ARBA" id="ARBA00023136"/>
    </source>
</evidence>
<dbReference type="Proteomes" id="UP000008703">
    <property type="component" value="Chromosome"/>
</dbReference>
<dbReference type="InterPro" id="IPR050250">
    <property type="entry name" value="Macrolide_Exporter_MacB"/>
</dbReference>
<evidence type="ECO:0000256" key="2">
    <source>
        <dbReference type="ARBA" id="ARBA00022475"/>
    </source>
</evidence>
<feature type="domain" description="ABC3 transporter permease C-terminal" evidence="9">
    <location>
        <begin position="270"/>
        <end position="391"/>
    </location>
</feature>
<evidence type="ECO:0000313" key="11">
    <source>
        <dbReference type="EMBL" id="AEM87104.1"/>
    </source>
</evidence>
<feature type="transmembrane region" description="Helical" evidence="8">
    <location>
        <begin position="435"/>
        <end position="454"/>
    </location>
</feature>
<keyword evidence="2" id="KW-1003">Cell membrane</keyword>
<dbReference type="InterPro" id="IPR003838">
    <property type="entry name" value="ABC3_permease_C"/>
</dbReference>
<evidence type="ECO:0000313" key="12">
    <source>
        <dbReference type="Proteomes" id="UP000008703"/>
    </source>
</evidence>
<comment type="similarity">
    <text evidence="6">Belongs to the ABC-4 integral membrane protein family.</text>
</comment>
<feature type="transmembrane region" description="Helical" evidence="8">
    <location>
        <begin position="268"/>
        <end position="291"/>
    </location>
</feature>
<feature type="transmembrane region" description="Helical" evidence="8">
    <location>
        <begin position="311"/>
        <end position="341"/>
    </location>
</feature>
<evidence type="ECO:0000259" key="9">
    <source>
        <dbReference type="Pfam" id="PF02687"/>
    </source>
</evidence>
<feature type="domain" description="MacB-like periplasmic core" evidence="10">
    <location>
        <begin position="17"/>
        <end position="235"/>
    </location>
</feature>
<feature type="region of interest" description="Disordered" evidence="7">
    <location>
        <begin position="61"/>
        <end position="80"/>
    </location>
</feature>
<dbReference type="Pfam" id="PF12704">
    <property type="entry name" value="MacB_PCD"/>
    <property type="match status" value="2"/>
</dbReference>
<dbReference type="AlphaFoldDB" id="G2P7E4"/>
<dbReference type="HOGENOM" id="CLU_012341_1_0_11"/>
<accession>G2P7E4</accession>
<keyword evidence="4 8" id="KW-1133">Transmembrane helix</keyword>
<feature type="transmembrane region" description="Helical" evidence="8">
    <location>
        <begin position="711"/>
        <end position="736"/>
    </location>
</feature>
<keyword evidence="12" id="KW-1185">Reference proteome</keyword>
<keyword evidence="3 8" id="KW-0812">Transmembrane</keyword>
<feature type="transmembrane region" description="Helical" evidence="8">
    <location>
        <begin position="809"/>
        <end position="828"/>
    </location>
</feature>
<evidence type="ECO:0000256" key="6">
    <source>
        <dbReference type="ARBA" id="ARBA00038076"/>
    </source>
</evidence>
<dbReference type="eggNOG" id="COG0577">
    <property type="taxonomic scope" value="Bacteria"/>
</dbReference>
<dbReference type="EMBL" id="CP002994">
    <property type="protein sequence ID" value="AEM87104.1"/>
    <property type="molecule type" value="Genomic_DNA"/>
</dbReference>
<gene>
    <name evidence="11" type="ORF">Strvi_7770</name>
</gene>
<evidence type="ECO:0000256" key="4">
    <source>
        <dbReference type="ARBA" id="ARBA00022989"/>
    </source>
</evidence>
<feature type="transmembrane region" description="Helical" evidence="8">
    <location>
        <begin position="362"/>
        <end position="381"/>
    </location>
</feature>
<name>G2P7E4_STRV4</name>
<evidence type="ECO:0000259" key="10">
    <source>
        <dbReference type="Pfam" id="PF12704"/>
    </source>
</evidence>
<evidence type="ECO:0000256" key="1">
    <source>
        <dbReference type="ARBA" id="ARBA00004651"/>
    </source>
</evidence>
<dbReference type="RefSeq" id="WP_014060574.1">
    <property type="nucleotide sequence ID" value="NC_015957.1"/>
</dbReference>
<dbReference type="PANTHER" id="PTHR30572:SF4">
    <property type="entry name" value="ABC TRANSPORTER PERMEASE YTRF"/>
    <property type="match status" value="1"/>
</dbReference>
<proteinExistence type="inferred from homology"/>
<evidence type="ECO:0000256" key="3">
    <source>
        <dbReference type="ARBA" id="ARBA00022692"/>
    </source>
</evidence>
<evidence type="ECO:0000256" key="8">
    <source>
        <dbReference type="SAM" id="Phobius"/>
    </source>
</evidence>
<feature type="domain" description="ABC3 transporter permease C-terminal" evidence="9">
    <location>
        <begin position="719"/>
        <end position="835"/>
    </location>
</feature>
<feature type="transmembrane region" description="Helical" evidence="8">
    <location>
        <begin position="16"/>
        <end position="36"/>
    </location>
</feature>
<organism evidence="11 12">
    <name type="scientific">Streptomyces violaceusniger (strain Tu 4113)</name>
    <dbReference type="NCBI Taxonomy" id="653045"/>
    <lineage>
        <taxon>Bacteria</taxon>
        <taxon>Bacillati</taxon>
        <taxon>Actinomycetota</taxon>
        <taxon>Actinomycetes</taxon>
        <taxon>Kitasatosporales</taxon>
        <taxon>Streptomycetaceae</taxon>
        <taxon>Streptomyces</taxon>
        <taxon>Streptomyces violaceusniger group</taxon>
    </lineage>
</organism>
<dbReference type="GO" id="GO:0022857">
    <property type="term" value="F:transmembrane transporter activity"/>
    <property type="evidence" value="ECO:0007669"/>
    <property type="project" value="TreeGrafter"/>
</dbReference>
<feature type="domain" description="MacB-like periplasmic core" evidence="10">
    <location>
        <begin position="490"/>
        <end position="685"/>
    </location>
</feature>
<dbReference type="KEGG" id="svl:Strvi_7770"/>
<dbReference type="InterPro" id="IPR025857">
    <property type="entry name" value="MacB_PCD"/>
</dbReference>
<feature type="transmembrane region" description="Helical" evidence="8">
    <location>
        <begin position="407"/>
        <end position="428"/>
    </location>
</feature>
<evidence type="ECO:0008006" key="13">
    <source>
        <dbReference type="Google" id="ProtNLM"/>
    </source>
</evidence>
<feature type="region of interest" description="Disordered" evidence="7">
    <location>
        <begin position="551"/>
        <end position="575"/>
    </location>
</feature>
<dbReference type="GO" id="GO:0005886">
    <property type="term" value="C:plasma membrane"/>
    <property type="evidence" value="ECO:0007669"/>
    <property type="project" value="UniProtKB-SubCell"/>
</dbReference>
<sequence length="843" mass="88372">MFRTALRNVLSHKGRLLMTVLAVMLGVAFTSGTLIFTSTISNAYRKGSEKGFSDVDVAIQPHKKSGQGKPGDPPDLSQRLLGTAAGLPHVASVTGTVTGEAAVADKNGDLIGRGFSTLGANYYPGANGQDARYPMKRGRPPTAANEVALDARTAERAHYKIGDKVRMSVDGPVLDQMVVGIFTTDDGTVAAGGTLVLLDTSTSQRLFTRQGEFSEIHIKADPGTSQSALKREIESILPAHTRAVTGEKLAHDQAESVKKDMESMRTALLFFAVIALFVGSFTIANTFTVLVSQRIKEIALLRAVGASRHQVIRSVLAEAAVVGAVAASVGFVLGVGIGVLLQPLMRSSGVLIPSGPLTIPPTAVIASLLVGVGVTVVAAWLPSRRAAKVPPVAAMASVHTTPGSRSLALRNSVGAMVTLGGLALLLFARSGSQPASAPLALGAVLLLAGVIVLTPVLSRALITAVAPALRLFGIAGKLARQNAVRNPRRTATTGAALMIGLTLTTGMTVVAVGLQRGLDKMATDGLRADYVVSMVTKTPLSLQVEKTLHRSPEVTRMSPVRNSPARIEGKSRSLSGVDGRTMDALTRLDFSEGSFSRLGGNHVVVDHKTADAFGWHTGSVFTVTYEDGEKGRMTVSGLFEGNNLLSGIMVDTATLAPHQRQVSDVLLLMKTKNGASDAVKDSMTNALGDNPALRIQDKEDVSKSISNMANLLLSMLYALLGVAVVVAVFGVINTLALSVFERTREIGVLGAIGMDRSAIRRMIQLESVAIAVFGGGLGIALGIFLSWAAGSLITERMATYELVLPWGRMGVFLGLAILVGMLAAQWPARLAVKINSLDAVKAE</sequence>
<dbReference type="PANTHER" id="PTHR30572">
    <property type="entry name" value="MEMBRANE COMPONENT OF TRANSPORTER-RELATED"/>
    <property type="match status" value="1"/>
</dbReference>
<protein>
    <recommendedName>
        <fullName evidence="13">ABC transporter</fullName>
    </recommendedName>
</protein>
<comment type="subcellular location">
    <subcellularLocation>
        <location evidence="1">Cell membrane</location>
        <topology evidence="1">Multi-pass membrane protein</topology>
    </subcellularLocation>
</comment>
<dbReference type="Pfam" id="PF02687">
    <property type="entry name" value="FtsX"/>
    <property type="match status" value="2"/>
</dbReference>
<evidence type="ECO:0000256" key="7">
    <source>
        <dbReference type="SAM" id="MobiDB-lite"/>
    </source>
</evidence>
<feature type="transmembrane region" description="Helical" evidence="8">
    <location>
        <begin position="491"/>
        <end position="514"/>
    </location>
</feature>
<reference evidence="11" key="1">
    <citation type="submission" date="2011-08" db="EMBL/GenBank/DDBJ databases">
        <title>Complete sequence of chromosome of Streptomyces violaceusniger Tu 4113.</title>
        <authorList>
            <consortium name="US DOE Joint Genome Institute"/>
            <person name="Lucas S."/>
            <person name="Han J."/>
            <person name="Lapidus A."/>
            <person name="Cheng J.-F."/>
            <person name="Goodwin L."/>
            <person name="Pitluck S."/>
            <person name="Peters L."/>
            <person name="Ivanova N."/>
            <person name="Daligault H."/>
            <person name="Detter J.C."/>
            <person name="Han C."/>
            <person name="Tapia R."/>
            <person name="Land M."/>
            <person name="Hauser L."/>
            <person name="Kyrpides N."/>
            <person name="Ivanova N."/>
            <person name="Pagani I."/>
            <person name="Hagen A."/>
            <person name="Katz L."/>
            <person name="Fiedler H.-P."/>
            <person name="Keasling J."/>
            <person name="Fortman J."/>
            <person name="Woyke T."/>
        </authorList>
    </citation>
    <scope>NUCLEOTIDE SEQUENCE [LARGE SCALE GENOMIC DNA]</scope>
    <source>
        <strain evidence="11">Tu 4113</strain>
    </source>
</reference>
<feature type="transmembrane region" description="Helical" evidence="8">
    <location>
        <begin position="768"/>
        <end position="789"/>
    </location>
</feature>